<name>A0A4R0MST5_9SPHI</name>
<evidence type="ECO:0000313" key="1">
    <source>
        <dbReference type="EMBL" id="TCC90050.1"/>
    </source>
</evidence>
<dbReference type="Proteomes" id="UP000292884">
    <property type="component" value="Unassembled WGS sequence"/>
</dbReference>
<reference evidence="1 2" key="1">
    <citation type="submission" date="2019-02" db="EMBL/GenBank/DDBJ databases">
        <title>Pedobacter sp. RP-1-13 sp. nov., isolated from Arctic soil.</title>
        <authorList>
            <person name="Dahal R.H."/>
        </authorList>
    </citation>
    <scope>NUCLEOTIDE SEQUENCE [LARGE SCALE GENOMIC DNA]</scope>
    <source>
        <strain evidence="1 2">RP-1-13</strain>
    </source>
</reference>
<gene>
    <name evidence="1" type="ORF">EZ428_12230</name>
</gene>
<sequence length="89" mass="10523">MKEIKRGHYQLSESIIECWKNHGIRYIKGKLAELFAEDNGEKYINIKAYWSNPYNDDLNLFVYEINSNEVVQLLADNNSLKYLVSHQQL</sequence>
<dbReference type="RefSeq" id="WP_165501764.1">
    <property type="nucleotide sequence ID" value="NZ_SJSK01000003.1"/>
</dbReference>
<dbReference type="EMBL" id="SJSK01000003">
    <property type="protein sequence ID" value="TCC90050.1"/>
    <property type="molecule type" value="Genomic_DNA"/>
</dbReference>
<keyword evidence="2" id="KW-1185">Reference proteome</keyword>
<protein>
    <submittedName>
        <fullName evidence="1">Uncharacterized protein</fullName>
    </submittedName>
</protein>
<evidence type="ECO:0000313" key="2">
    <source>
        <dbReference type="Proteomes" id="UP000292884"/>
    </source>
</evidence>
<dbReference type="AlphaFoldDB" id="A0A4R0MST5"/>
<organism evidence="1 2">
    <name type="scientific">Pedobacter frigiditerrae</name>
    <dbReference type="NCBI Taxonomy" id="2530452"/>
    <lineage>
        <taxon>Bacteria</taxon>
        <taxon>Pseudomonadati</taxon>
        <taxon>Bacteroidota</taxon>
        <taxon>Sphingobacteriia</taxon>
        <taxon>Sphingobacteriales</taxon>
        <taxon>Sphingobacteriaceae</taxon>
        <taxon>Pedobacter</taxon>
    </lineage>
</organism>
<comment type="caution">
    <text evidence="1">The sequence shown here is derived from an EMBL/GenBank/DDBJ whole genome shotgun (WGS) entry which is preliminary data.</text>
</comment>
<proteinExistence type="predicted"/>
<accession>A0A4R0MST5</accession>